<dbReference type="Proteomes" id="UP000590460">
    <property type="component" value="Unassembled WGS sequence"/>
</dbReference>
<dbReference type="EMBL" id="JAAXPO010000005">
    <property type="protein sequence ID" value="NKZ18552.1"/>
    <property type="molecule type" value="Genomic_DNA"/>
</dbReference>
<accession>A0A846ZHB2</accession>
<reference evidence="1 2" key="1">
    <citation type="submission" date="2020-04" db="EMBL/GenBank/DDBJ databases">
        <title>MicrobeNet Type strains.</title>
        <authorList>
            <person name="Nicholson A.C."/>
        </authorList>
    </citation>
    <scope>NUCLEOTIDE SEQUENCE [LARGE SCALE GENOMIC DNA]</scope>
    <source>
        <strain evidence="1 2">CCUG 54536</strain>
    </source>
</reference>
<organism evidence="1 2">
    <name type="scientific">Leuconostoc holzapfelii</name>
    <dbReference type="NCBI Taxonomy" id="434464"/>
    <lineage>
        <taxon>Bacteria</taxon>
        <taxon>Bacillati</taxon>
        <taxon>Bacillota</taxon>
        <taxon>Bacilli</taxon>
        <taxon>Lactobacillales</taxon>
        <taxon>Lactobacillaceae</taxon>
        <taxon>Leuconostoc</taxon>
    </lineage>
</organism>
<dbReference type="RefSeq" id="WP_168676827.1">
    <property type="nucleotide sequence ID" value="NZ_BPKV01000007.1"/>
</dbReference>
<dbReference type="AlphaFoldDB" id="A0A846ZHB2"/>
<name>A0A846ZHB2_9LACO</name>
<comment type="caution">
    <text evidence="1">The sequence shown here is derived from an EMBL/GenBank/DDBJ whole genome shotgun (WGS) entry which is preliminary data.</text>
</comment>
<evidence type="ECO:0000313" key="2">
    <source>
        <dbReference type="Proteomes" id="UP000590460"/>
    </source>
</evidence>
<sequence>MKFTEEQYEKIIDSWNTSLTYDKATKFVIDYVNSLNSSNYEAALALANSLTRERAREQYVEKEKRYVWYSKKNNVHGKPVRLFKDAGQAVRSFPANRSDMVTQDEHLTESEIREWGYDPERFDKEEVE</sequence>
<evidence type="ECO:0008006" key="3">
    <source>
        <dbReference type="Google" id="ProtNLM"/>
    </source>
</evidence>
<proteinExistence type="predicted"/>
<protein>
    <recommendedName>
        <fullName evidence="3">DUF1642 domain-containing protein</fullName>
    </recommendedName>
</protein>
<evidence type="ECO:0000313" key="1">
    <source>
        <dbReference type="EMBL" id="NKZ18552.1"/>
    </source>
</evidence>
<gene>
    <name evidence="1" type="ORF">HF966_05115</name>
</gene>